<evidence type="ECO:0000256" key="2">
    <source>
        <dbReference type="ARBA" id="ARBA00022840"/>
    </source>
</evidence>
<feature type="compositionally biased region" description="Basic and acidic residues" evidence="4">
    <location>
        <begin position="812"/>
        <end position="826"/>
    </location>
</feature>
<name>A0ABV2AKQ2_9EUKA</name>
<feature type="region of interest" description="Disordered" evidence="4">
    <location>
        <begin position="655"/>
        <end position="842"/>
    </location>
</feature>
<feature type="non-terminal residue" evidence="5">
    <location>
        <position position="1"/>
    </location>
</feature>
<feature type="coiled-coil region" evidence="3">
    <location>
        <begin position="530"/>
        <end position="561"/>
    </location>
</feature>
<feature type="compositionally biased region" description="Basic and acidic residues" evidence="4">
    <location>
        <begin position="769"/>
        <end position="778"/>
    </location>
</feature>
<keyword evidence="3" id="KW-0175">Coiled coil</keyword>
<feature type="compositionally biased region" description="Low complexity" evidence="4">
    <location>
        <begin position="797"/>
        <end position="810"/>
    </location>
</feature>
<feature type="compositionally biased region" description="Basic and acidic residues" evidence="4">
    <location>
        <begin position="737"/>
        <end position="752"/>
    </location>
</feature>
<dbReference type="PANTHER" id="PTHR48103">
    <property type="entry name" value="MIDASIN-RELATED"/>
    <property type="match status" value="1"/>
</dbReference>
<protein>
    <submittedName>
        <fullName evidence="5">AAA ATPase midasin</fullName>
    </submittedName>
</protein>
<feature type="compositionally biased region" description="Acidic residues" evidence="4">
    <location>
        <begin position="779"/>
        <end position="796"/>
    </location>
</feature>
<dbReference type="EMBL" id="JBDODL010000573">
    <property type="protein sequence ID" value="MES1920256.1"/>
    <property type="molecule type" value="Genomic_DNA"/>
</dbReference>
<comment type="caution">
    <text evidence="5">The sequence shown here is derived from an EMBL/GenBank/DDBJ whole genome shotgun (WGS) entry which is preliminary data.</text>
</comment>
<feature type="non-terminal residue" evidence="5">
    <location>
        <position position="842"/>
    </location>
</feature>
<reference evidence="5 6" key="1">
    <citation type="journal article" date="2024" name="BMC Biol.">
        <title>Comparative genomics of Ascetosporea gives new insight into the evolutionary basis for animal parasitism in Rhizaria.</title>
        <authorList>
            <person name="Hiltunen Thoren M."/>
            <person name="Onut-Brannstrom I."/>
            <person name="Alfjorden A."/>
            <person name="Peckova H."/>
            <person name="Swords F."/>
            <person name="Hooper C."/>
            <person name="Holzer A.S."/>
            <person name="Bass D."/>
            <person name="Burki F."/>
        </authorList>
    </citation>
    <scope>NUCLEOTIDE SEQUENCE [LARGE SCALE GENOMIC DNA]</scope>
    <source>
        <strain evidence="5">20-A016</strain>
    </source>
</reference>
<proteinExistence type="predicted"/>
<dbReference type="Proteomes" id="UP001439008">
    <property type="component" value="Unassembled WGS sequence"/>
</dbReference>
<feature type="compositionally biased region" description="Acidic residues" evidence="4">
    <location>
        <begin position="684"/>
        <end position="693"/>
    </location>
</feature>
<feature type="compositionally biased region" description="Acidic residues" evidence="4">
    <location>
        <begin position="718"/>
        <end position="736"/>
    </location>
</feature>
<keyword evidence="1" id="KW-0547">Nucleotide-binding</keyword>
<feature type="compositionally biased region" description="Basic and acidic residues" evidence="4">
    <location>
        <begin position="655"/>
        <end position="672"/>
    </location>
</feature>
<gene>
    <name evidence="5" type="primary">MDN1_1</name>
    <name evidence="5" type="ORF">MHBO_001947</name>
</gene>
<evidence type="ECO:0000313" key="6">
    <source>
        <dbReference type="Proteomes" id="UP001439008"/>
    </source>
</evidence>
<evidence type="ECO:0000313" key="5">
    <source>
        <dbReference type="EMBL" id="MES1920256.1"/>
    </source>
</evidence>
<evidence type="ECO:0000256" key="4">
    <source>
        <dbReference type="SAM" id="MobiDB-lite"/>
    </source>
</evidence>
<keyword evidence="6" id="KW-1185">Reference proteome</keyword>
<evidence type="ECO:0000256" key="1">
    <source>
        <dbReference type="ARBA" id="ARBA00022741"/>
    </source>
</evidence>
<keyword evidence="2" id="KW-0067">ATP-binding</keyword>
<evidence type="ECO:0000256" key="3">
    <source>
        <dbReference type="SAM" id="Coils"/>
    </source>
</evidence>
<sequence>YSLKNEIKEILEICTNLRKKQIQKWADSVEKTEKEISLKALNSFFYLYPLLMDNDVEQNNAVFREIEKFIISSKTGHFRDKRRLLLFFAKLTNSQKLENLFCYYAHWDTIITEDVLRDKKTNLCTEIQDAIKLSSWDNKSYWRYKESISKLDSKIKKRIEKWRTDITSENSEQIIFFKSQMTEKVFPDKILSEQATKRKSPKDEKCEKSNRKIEEANLVLSKIILSTLQFQRKNTSKAEKKRALLILFSKMKLIKFGKNSKKLPIFRDSNFLETLNCEHFFTNKSDLIKLVKSAETAYFDNIRKMGTFKQCLQNCNSDIGASEKNMFLKISDNLMDSVVKQRNEIAQFLEKIVQILRFLSFFENCEKMTKNVKNCDKIKIFTNLENFTLLTNKIEKTKLVLIFYKTIFKNIVKNSQNSNLAKIVKIADSFEKATDQIDQILNFSVVVTTEISKFEVRHKYFPVDFLVFDIESAQKMKKCLLDFCFELNKIKNVEVLTEESAIARVISELVATIGALKMEKIVDFEQITGKNAIREKIDSLREKIELEKKRIEENRDNFRNESIYSSKNFVENFGQLDFIDDINSFAKFLRKNKICIFGNNNEKSFFVKFILALRNFKDFAIDLTFEATKFHITTNNLANTILSLFSKLSIDGFGEKDDKTDETETGKTEKLEGTGLAKGIGDNDVTDQLDNEEQILGLKNDIENDVEENEAEEKNDIEQNDIEEGATIEGDFDETSENERIEMSENERKEISENEFEDDLTNEIANEQNIKDDAKKIEDSEDLKEDSDFIDFEQFEQNDQFDQNQQNEQNDQFEKNDNNINEKDNLSNEEIEEINEKTTDNN</sequence>
<dbReference type="PANTHER" id="PTHR48103:SF2">
    <property type="entry name" value="MIDASIN"/>
    <property type="match status" value="1"/>
</dbReference>
<accession>A0ABV2AKQ2</accession>
<organism evidence="5 6">
    <name type="scientific">Bonamia ostreae</name>
    <dbReference type="NCBI Taxonomy" id="126728"/>
    <lineage>
        <taxon>Eukaryota</taxon>
        <taxon>Sar</taxon>
        <taxon>Rhizaria</taxon>
        <taxon>Endomyxa</taxon>
        <taxon>Ascetosporea</taxon>
        <taxon>Haplosporida</taxon>
        <taxon>Bonamia</taxon>
    </lineage>
</organism>